<gene>
    <name evidence="1" type="ORF">KDK95_04330</name>
</gene>
<organism evidence="1 2">
    <name type="scientific">Actinospica acidithermotolerans</name>
    <dbReference type="NCBI Taxonomy" id="2828514"/>
    <lineage>
        <taxon>Bacteria</taxon>
        <taxon>Bacillati</taxon>
        <taxon>Actinomycetota</taxon>
        <taxon>Actinomycetes</taxon>
        <taxon>Catenulisporales</taxon>
        <taxon>Actinospicaceae</taxon>
        <taxon>Actinospica</taxon>
    </lineage>
</organism>
<keyword evidence="2" id="KW-1185">Reference proteome</keyword>
<evidence type="ECO:0000313" key="2">
    <source>
        <dbReference type="Proteomes" id="UP000676325"/>
    </source>
</evidence>
<dbReference type="SUPFAM" id="SSF111069">
    <property type="entry name" value="Hypothetical protein yfbM"/>
    <property type="match status" value="1"/>
</dbReference>
<protein>
    <submittedName>
        <fullName evidence="1">YfbM family protein</fullName>
    </submittedName>
</protein>
<dbReference type="AlphaFoldDB" id="A0A941IJ94"/>
<reference evidence="1" key="1">
    <citation type="submission" date="2021-04" db="EMBL/GenBank/DDBJ databases">
        <title>Genome based classification of Actinospica acidithermotolerans sp. nov., an actinobacterium isolated from an Indonesian hot spring.</title>
        <authorList>
            <person name="Kusuma A.B."/>
            <person name="Putra K.E."/>
            <person name="Nafisah S."/>
            <person name="Loh J."/>
            <person name="Nouioui I."/>
            <person name="Goodfellow M."/>
        </authorList>
    </citation>
    <scope>NUCLEOTIDE SEQUENCE</scope>
    <source>
        <strain evidence="1">MGRD01-02</strain>
    </source>
</reference>
<dbReference type="Pfam" id="PF08974">
    <property type="entry name" value="DUF1877"/>
    <property type="match status" value="1"/>
</dbReference>
<sequence length="163" mass="17408">MAGLGMHLAIGEDVVARLLAADDDAAVIALVEEIEERSEPGFLFGTDQAWDPLHRCLTDGTLSVAAGSFPLSHAVLGGVQLCEDPEYLVSLVRADQVSAVADALAPVDAAWLRRRYEALKFPGYGRVRGAEDFAYLWANVAGIAAFFETAAQDGRAVIFSVEL</sequence>
<name>A0A941IJ94_9ACTN</name>
<dbReference type="InterPro" id="IPR015068">
    <property type="entry name" value="DUF1877"/>
</dbReference>
<dbReference type="Proteomes" id="UP000676325">
    <property type="component" value="Unassembled WGS sequence"/>
</dbReference>
<dbReference type="RefSeq" id="WP_212516669.1">
    <property type="nucleotide sequence ID" value="NZ_JAGSOH010000006.1"/>
</dbReference>
<comment type="caution">
    <text evidence="1">The sequence shown here is derived from an EMBL/GenBank/DDBJ whole genome shotgun (WGS) entry which is preliminary data.</text>
</comment>
<dbReference type="InterPro" id="IPR035944">
    <property type="entry name" value="YfbM-like_sf"/>
</dbReference>
<proteinExistence type="predicted"/>
<dbReference type="EMBL" id="JAGSOH010000006">
    <property type="protein sequence ID" value="MBR7825521.1"/>
    <property type="molecule type" value="Genomic_DNA"/>
</dbReference>
<dbReference type="Gene3D" id="3.40.1760.10">
    <property type="entry name" value="YfbM-like super family"/>
    <property type="match status" value="1"/>
</dbReference>
<accession>A0A941IJ94</accession>
<evidence type="ECO:0000313" key="1">
    <source>
        <dbReference type="EMBL" id="MBR7825521.1"/>
    </source>
</evidence>